<accession>A0A0K2UHG2</accession>
<name>A0A0K2UHG2_LEPSM</name>
<sequence>KKLISLVQSQYSLLCSGRPHKTLGNLMNINGKTLPTLIYPKLQHFSRIRSRGLYFNGNMGLTYTFLFLILYASLLAKPVSSGPTSSAHHTKESSISDISQLRPKWINPCGYKKFHHGSKLPPNFPKINPLSEKQMLNNIVNIAYQALQHSVRFQSEYVKKTFSVDNWKDHHELWRDQKLGWLPSWEEIPKHLNEKTKLKHLVELEITTALKNMYVFLQKIAVGLEQIVIDKLVNGGDNDEFIHKFNEAEYKLKSVLCEIQGALIEMKSYEDIKESQVTRNVMPHQWRQMNSQHNRNLRDWLIYRDYMNGLEYIIDSFKHKLKNI</sequence>
<keyword evidence="1" id="KW-0812">Transmembrane</keyword>
<organism evidence="2">
    <name type="scientific">Lepeophtheirus salmonis</name>
    <name type="common">Salmon louse</name>
    <name type="synonym">Caligus salmonis</name>
    <dbReference type="NCBI Taxonomy" id="72036"/>
    <lineage>
        <taxon>Eukaryota</taxon>
        <taxon>Metazoa</taxon>
        <taxon>Ecdysozoa</taxon>
        <taxon>Arthropoda</taxon>
        <taxon>Crustacea</taxon>
        <taxon>Multicrustacea</taxon>
        <taxon>Hexanauplia</taxon>
        <taxon>Copepoda</taxon>
        <taxon>Siphonostomatoida</taxon>
        <taxon>Caligidae</taxon>
        <taxon>Lepeophtheirus</taxon>
    </lineage>
</organism>
<feature type="transmembrane region" description="Helical" evidence="1">
    <location>
        <begin position="53"/>
        <end position="76"/>
    </location>
</feature>
<keyword evidence="1" id="KW-1133">Transmembrane helix</keyword>
<evidence type="ECO:0000256" key="1">
    <source>
        <dbReference type="SAM" id="Phobius"/>
    </source>
</evidence>
<feature type="non-terminal residue" evidence="2">
    <location>
        <position position="1"/>
    </location>
</feature>
<protein>
    <submittedName>
        <fullName evidence="2">Putative LOC100678690 [Nasonia vitripennis]</fullName>
    </submittedName>
</protein>
<dbReference type="EMBL" id="HACA01019770">
    <property type="protein sequence ID" value="CDW37131.1"/>
    <property type="molecule type" value="Transcribed_RNA"/>
</dbReference>
<dbReference type="AlphaFoldDB" id="A0A0K2UHG2"/>
<reference evidence="2" key="1">
    <citation type="submission" date="2014-05" db="EMBL/GenBank/DDBJ databases">
        <authorList>
            <person name="Chronopoulou M."/>
        </authorList>
    </citation>
    <scope>NUCLEOTIDE SEQUENCE</scope>
    <source>
        <tissue evidence="2">Whole organism</tissue>
    </source>
</reference>
<proteinExistence type="predicted"/>
<evidence type="ECO:0000313" key="2">
    <source>
        <dbReference type="EMBL" id="CDW37131.1"/>
    </source>
</evidence>
<keyword evidence="1" id="KW-0472">Membrane</keyword>
<dbReference type="OrthoDB" id="6049566at2759"/>